<dbReference type="EMBL" id="FNVP01000004">
    <property type="protein sequence ID" value="SEF99193.1"/>
    <property type="molecule type" value="Genomic_DNA"/>
</dbReference>
<keyword evidence="1" id="KW-0812">Transmembrane</keyword>
<dbReference type="InterPro" id="IPR011044">
    <property type="entry name" value="Quino_amine_DH_bsu"/>
</dbReference>
<keyword evidence="1" id="KW-1133">Transmembrane helix</keyword>
<dbReference type="SUPFAM" id="SSF63829">
    <property type="entry name" value="Calcium-dependent phosphotriesterase"/>
    <property type="match status" value="1"/>
</dbReference>
<feature type="transmembrane region" description="Helical" evidence="1">
    <location>
        <begin position="764"/>
        <end position="786"/>
    </location>
</feature>
<dbReference type="Pfam" id="PF07494">
    <property type="entry name" value="Reg_prop"/>
    <property type="match status" value="2"/>
</dbReference>
<evidence type="ECO:0000313" key="3">
    <source>
        <dbReference type="EMBL" id="SEF99193.1"/>
    </source>
</evidence>
<dbReference type="InterPro" id="IPR013783">
    <property type="entry name" value="Ig-like_fold"/>
</dbReference>
<dbReference type="InterPro" id="IPR015943">
    <property type="entry name" value="WD40/YVTN_repeat-like_dom_sf"/>
</dbReference>
<dbReference type="PANTHER" id="PTHR34220:SF7">
    <property type="entry name" value="SENSOR HISTIDINE KINASE YPDA"/>
    <property type="match status" value="1"/>
</dbReference>
<dbReference type="Proteomes" id="UP000236737">
    <property type="component" value="Unassembled WGS sequence"/>
</dbReference>
<protein>
    <submittedName>
        <fullName evidence="3">Two component regulator propeller</fullName>
    </submittedName>
</protein>
<dbReference type="Gene3D" id="3.30.565.10">
    <property type="entry name" value="Histidine kinase-like ATPase, C-terminal domain"/>
    <property type="match status" value="1"/>
</dbReference>
<dbReference type="InterPro" id="IPR011110">
    <property type="entry name" value="Reg_prop"/>
</dbReference>
<dbReference type="Pfam" id="PF06580">
    <property type="entry name" value="His_kinase"/>
    <property type="match status" value="1"/>
</dbReference>
<dbReference type="InterPro" id="IPR050640">
    <property type="entry name" value="Bact_2-comp_sensor_kinase"/>
</dbReference>
<organism evidence="3 4">
    <name type="scientific">Flavobacterium urumqiense</name>
    <dbReference type="NCBI Taxonomy" id="935224"/>
    <lineage>
        <taxon>Bacteria</taxon>
        <taxon>Pseudomonadati</taxon>
        <taxon>Bacteroidota</taxon>
        <taxon>Flavobacteriia</taxon>
        <taxon>Flavobacteriales</taxon>
        <taxon>Flavobacteriaceae</taxon>
        <taxon>Flavobacterium</taxon>
    </lineage>
</organism>
<keyword evidence="1" id="KW-0472">Membrane</keyword>
<feature type="domain" description="Signal transduction histidine kinase internal region" evidence="2">
    <location>
        <begin position="806"/>
        <end position="885"/>
    </location>
</feature>
<dbReference type="Gene3D" id="2.130.10.10">
    <property type="entry name" value="YVTN repeat-like/Quinoprotein amine dehydrogenase"/>
    <property type="match status" value="2"/>
</dbReference>
<evidence type="ECO:0000256" key="1">
    <source>
        <dbReference type="SAM" id="Phobius"/>
    </source>
</evidence>
<dbReference type="OrthoDB" id="9809670at2"/>
<dbReference type="GO" id="GO:0016020">
    <property type="term" value="C:membrane"/>
    <property type="evidence" value="ECO:0007669"/>
    <property type="project" value="InterPro"/>
</dbReference>
<evidence type="ECO:0000313" key="4">
    <source>
        <dbReference type="Proteomes" id="UP000236737"/>
    </source>
</evidence>
<gene>
    <name evidence="3" type="ORF">SAMN04488130_104203</name>
</gene>
<proteinExistence type="predicted"/>
<dbReference type="SUPFAM" id="SSF50969">
    <property type="entry name" value="YVTN repeat-like/Quinoprotein amine dehydrogenase"/>
    <property type="match status" value="1"/>
</dbReference>
<dbReference type="Gene3D" id="2.60.40.10">
    <property type="entry name" value="Immunoglobulins"/>
    <property type="match status" value="1"/>
</dbReference>
<keyword evidence="4" id="KW-1185">Reference proteome</keyword>
<dbReference type="RefSeq" id="WP_103999565.1">
    <property type="nucleotide sequence ID" value="NZ_FNVP01000004.1"/>
</dbReference>
<name>A0A1H5WIL8_9FLAO</name>
<dbReference type="PANTHER" id="PTHR34220">
    <property type="entry name" value="SENSOR HISTIDINE KINASE YPDA"/>
    <property type="match status" value="1"/>
</dbReference>
<dbReference type="InterPro" id="IPR036890">
    <property type="entry name" value="HATPase_C_sf"/>
</dbReference>
<dbReference type="GO" id="GO:0000155">
    <property type="term" value="F:phosphorelay sensor kinase activity"/>
    <property type="evidence" value="ECO:0007669"/>
    <property type="project" value="InterPro"/>
</dbReference>
<evidence type="ECO:0000259" key="2">
    <source>
        <dbReference type="Pfam" id="PF06580"/>
    </source>
</evidence>
<reference evidence="4" key="1">
    <citation type="submission" date="2016-10" db="EMBL/GenBank/DDBJ databases">
        <authorList>
            <person name="Varghese N."/>
            <person name="Submissions S."/>
        </authorList>
    </citation>
    <scope>NUCLEOTIDE SEQUENCE [LARGE SCALE GENOMIC DNA]</scope>
    <source>
        <strain evidence="4">CGMCC 1.9230</strain>
    </source>
</reference>
<accession>A0A1H5WIL8</accession>
<dbReference type="InterPro" id="IPR010559">
    <property type="entry name" value="Sig_transdc_His_kin_internal"/>
</dbReference>
<sequence>MRFLNKLILFFGLFFFPYLLLGQYYPSKNYSTTDGLPNNAVRSLFLDSKNILWIGTENGVSRMENGSFSTLNEIDGLGHNSCWDINQDSNGNMWFASYGGGVSKYDGKKFTVFNVKNGLPLDRVRKLFSYKNKMFIGTELGISIIDIKTNKVVTTKGIRPHFGVFMVSDFFTYEKAVYFSTINEGLFKVDFSSSIPKIVPIVEFKITGNAMDSHAYSLGNFDSKLYLSNKGFINIIELEHLKKGLLSTNAFGQSIIWDYVKDNRNNILAASWGLFDSDGGLYQISNNKMVNVSDQYGIDSRNLLNVVYDKSKDILYVGSKDKGIYEVRLNKMIDYNLFEEKSIIDFEVFNNQKVILHQKGISIFNASNTLLSSISLSDFKKAEIDFIKKTKKPLPTHADDFFELNYKLPASGIEFYRLVKHGKVLWASSNIGLFEINFEGKIINYVPIHTYEFGFTPNNNFFETNPYGGVHIYDDIYNLKVQSLDEKVTAIVKTLNYNDKTYLLSVFNGLYVYKNNQFHSYLAEGIWKEKKLKHITVNSKGQLILAAEFGNVFIVDDSKAFKILKIISKKEIVGNTILFLESFKDFILIGTEKGINLYKDGVVRLIDKEQGLKDGAVTTSQIFENQLWLGTKKGYYTIDLERLIAPQMTVSEMTISTIEINNVPISFSNYKWFHYNSKELICDYKDNSFSIDFIPKGHDFPNKLKFRYRLKSTNRWSPYSEKTNLFLPYLPYGNYNLEVEVFDSNAGKATIFKLLEIHIRPPFWMTWWFIALAVLSIFNVLVYLIFKSKKKSREQAVIQKRIAETKLEALLSQMNPHFTFNAMNAIQDYIISNDIGNSLKYIGEFAKLIRQTLENSSKQTIAIEEEIEYLKSYIMIENMRFDNRIETEFHIGSDVDVYHSKIPTMLLQPFVENVFVHAFHASHPAPKLTISFEMLTKNILECKIIDNGMSLNAAKKAKIHNSKGIQLTKERLSLLQNSNVNPINILFTENNGTTVTIRLTV</sequence>
<dbReference type="AlphaFoldDB" id="A0A1H5WIL8"/>